<evidence type="ECO:0000313" key="7">
    <source>
        <dbReference type="EMBL" id="GCD77512.1"/>
    </source>
</evidence>
<dbReference type="AlphaFoldDB" id="A0A401XKI4"/>
<evidence type="ECO:0000256" key="5">
    <source>
        <dbReference type="ARBA" id="ARBA00023136"/>
    </source>
</evidence>
<dbReference type="RefSeq" id="WP_124397573.1">
    <property type="nucleotide sequence ID" value="NZ_BHZE01000007.1"/>
</dbReference>
<keyword evidence="4 6" id="KW-1133">Transmembrane helix</keyword>
<dbReference type="SUPFAM" id="SSF161070">
    <property type="entry name" value="SNF-like"/>
    <property type="match status" value="1"/>
</dbReference>
<protein>
    <recommendedName>
        <fullName evidence="9">Sodium:calcium symporter</fullName>
    </recommendedName>
</protein>
<feature type="transmembrane region" description="Helical" evidence="6">
    <location>
        <begin position="323"/>
        <end position="349"/>
    </location>
</feature>
<dbReference type="Proteomes" id="UP000286715">
    <property type="component" value="Unassembled WGS sequence"/>
</dbReference>
<keyword evidence="5 6" id="KW-0472">Membrane</keyword>
<feature type="transmembrane region" description="Helical" evidence="6">
    <location>
        <begin position="38"/>
        <end position="59"/>
    </location>
</feature>
<feature type="transmembrane region" description="Helical" evidence="6">
    <location>
        <begin position="150"/>
        <end position="168"/>
    </location>
</feature>
<dbReference type="NCBIfam" id="NF037979">
    <property type="entry name" value="Na_transp"/>
    <property type="match status" value="1"/>
</dbReference>
<dbReference type="PANTHER" id="PTHR42948:SF1">
    <property type="entry name" value="TRANSPORTER"/>
    <property type="match status" value="1"/>
</dbReference>
<comment type="caution">
    <text evidence="7">The sequence shown here is derived from an EMBL/GenBank/DDBJ whole genome shotgun (WGS) entry which is preliminary data.</text>
</comment>
<feature type="transmembrane region" description="Helical" evidence="6">
    <location>
        <begin position="370"/>
        <end position="392"/>
    </location>
</feature>
<evidence type="ECO:0000256" key="4">
    <source>
        <dbReference type="ARBA" id="ARBA00022989"/>
    </source>
</evidence>
<dbReference type="GO" id="GO:0016020">
    <property type="term" value="C:membrane"/>
    <property type="evidence" value="ECO:0007669"/>
    <property type="project" value="UniProtKB-SubCell"/>
</dbReference>
<organism evidence="7 8">
    <name type="scientific">Thermaurantimonas aggregans</name>
    <dbReference type="NCBI Taxonomy" id="2173829"/>
    <lineage>
        <taxon>Bacteria</taxon>
        <taxon>Pseudomonadati</taxon>
        <taxon>Bacteroidota</taxon>
        <taxon>Flavobacteriia</taxon>
        <taxon>Flavobacteriales</taxon>
        <taxon>Schleiferiaceae</taxon>
        <taxon>Thermaurantimonas</taxon>
    </lineage>
</organism>
<name>A0A401XKI4_9FLAO</name>
<dbReference type="InterPro" id="IPR000175">
    <property type="entry name" value="Na/ntran_symport"/>
</dbReference>
<evidence type="ECO:0000256" key="3">
    <source>
        <dbReference type="ARBA" id="ARBA00022692"/>
    </source>
</evidence>
<keyword evidence="2" id="KW-0813">Transport</keyword>
<feature type="transmembrane region" description="Helical" evidence="6">
    <location>
        <begin position="443"/>
        <end position="462"/>
    </location>
</feature>
<evidence type="ECO:0000256" key="2">
    <source>
        <dbReference type="ARBA" id="ARBA00022448"/>
    </source>
</evidence>
<comment type="subcellular location">
    <subcellularLocation>
        <location evidence="1">Membrane</location>
        <topology evidence="1">Multi-pass membrane protein</topology>
    </subcellularLocation>
</comment>
<dbReference type="PROSITE" id="PS50267">
    <property type="entry name" value="NA_NEUROTRAN_SYMP_3"/>
    <property type="match status" value="1"/>
</dbReference>
<keyword evidence="3 6" id="KW-0812">Transmembrane</keyword>
<proteinExistence type="predicted"/>
<dbReference type="PRINTS" id="PR00176">
    <property type="entry name" value="NANEUSMPORT"/>
</dbReference>
<feature type="transmembrane region" description="Helical" evidence="6">
    <location>
        <begin position="597"/>
        <end position="616"/>
    </location>
</feature>
<dbReference type="PANTHER" id="PTHR42948">
    <property type="entry name" value="TRANSPORTER"/>
    <property type="match status" value="1"/>
</dbReference>
<feature type="transmembrane region" description="Helical" evidence="6">
    <location>
        <begin position="87"/>
        <end position="106"/>
    </location>
</feature>
<evidence type="ECO:0008006" key="9">
    <source>
        <dbReference type="Google" id="ProtNLM"/>
    </source>
</evidence>
<gene>
    <name evidence="7" type="ORF">JCM31826_09940</name>
</gene>
<evidence type="ECO:0000313" key="8">
    <source>
        <dbReference type="Proteomes" id="UP000286715"/>
    </source>
</evidence>
<feature type="transmembrane region" description="Helical" evidence="6">
    <location>
        <begin position="235"/>
        <end position="260"/>
    </location>
</feature>
<keyword evidence="8" id="KW-1185">Reference proteome</keyword>
<feature type="transmembrane region" description="Helical" evidence="6">
    <location>
        <begin position="180"/>
        <end position="199"/>
    </location>
</feature>
<reference evidence="7 8" key="1">
    <citation type="submission" date="2018-11" db="EMBL/GenBank/DDBJ databases">
        <title>Schleiferia aggregans sp. nov., a moderately thermophilic heterotrophic bacterium isolated from microbial mats at a terrestrial hot spring.</title>
        <authorList>
            <person name="Iino T."/>
            <person name="Ohkuma M."/>
            <person name="Haruta S."/>
        </authorList>
    </citation>
    <scope>NUCLEOTIDE SEQUENCE [LARGE SCALE GENOMIC DNA]</scope>
    <source>
        <strain evidence="7 8">LA</strain>
    </source>
</reference>
<dbReference type="OrthoDB" id="9762833at2"/>
<sequence>MKAESWGTRLGLILAMAGNAVGLGNFLRFPVQAVQNGGGAFIIPYLVCFLLMGIPLLWVEWSVGRFGGKKGIHSTPFILDAMDRRRFWKYIGVFGIFTNIAVASYYCYIESWTLSYVFHSIIGTFRGMSQAEVAQFFVDYTEIDKTTLGIPYEAIVFYILCLALNTWILSRGLAGIEKVAVVGVPLLLIFGAFLAFQGLTLGTSGATPEHPDANSWEGINFLWTPQYDSLLNPKVWLAAAGQIFFTLSVGMGTIQCYASYVRSKEDIALNATSAGFTNEFVEVVLGSLIVIPIAAGYLGIDWVRENAGFGMAFQTMPYLFDKWGALLGAIAGVFWFGLLFFAGITSSLAMGTPWVGFMQDEFRWTREKGALSFGLIILAFGLPTVLFFHQGVFDEYDYWGGTVSLVIFALIEIILFAWIFGIDKGWAELMEGSDIKVPIVYKYIIKYITPVLLLFVFLGSFISPPVEKRFVASKSDEKITENLIAYLEQNGFEQRSTDQRWILVASAENFSKTFKNIVKFEKTLSANFNVENTHYSLSDFQDWKGNFLGLFRGEKWKLDNNSLISKISNSNIEEKIKKASSDQEIQQLKKQKFYANFSRFLLSIMFLGIAFLVHIAHRKRKRAML</sequence>
<dbReference type="InterPro" id="IPR037272">
    <property type="entry name" value="SNS_sf"/>
</dbReference>
<dbReference type="EMBL" id="BHZE01000007">
    <property type="protein sequence ID" value="GCD77512.1"/>
    <property type="molecule type" value="Genomic_DNA"/>
</dbReference>
<dbReference type="Pfam" id="PF00209">
    <property type="entry name" value="SNF"/>
    <property type="match status" value="2"/>
</dbReference>
<accession>A0A401XKI4</accession>
<feature type="transmembrane region" description="Helical" evidence="6">
    <location>
        <begin position="280"/>
        <end position="303"/>
    </location>
</feature>
<feature type="transmembrane region" description="Helical" evidence="6">
    <location>
        <begin position="398"/>
        <end position="422"/>
    </location>
</feature>
<evidence type="ECO:0000256" key="6">
    <source>
        <dbReference type="SAM" id="Phobius"/>
    </source>
</evidence>
<evidence type="ECO:0000256" key="1">
    <source>
        <dbReference type="ARBA" id="ARBA00004141"/>
    </source>
</evidence>